<sequence>MGEHSKPNDGKPDDTPQPTRDQDGQNPDVQKPGGGRHKKP</sequence>
<dbReference type="RefSeq" id="WP_281290560.1">
    <property type="nucleotide sequence ID" value="NZ_BIFH01000031.1"/>
</dbReference>
<protein>
    <submittedName>
        <fullName evidence="2">Uncharacterized protein</fullName>
    </submittedName>
</protein>
<dbReference type="AlphaFoldDB" id="A0A401YWV3"/>
<name>A0A401YWV3_9ACTN</name>
<comment type="caution">
    <text evidence="2">The sequence shown here is derived from an EMBL/GenBank/DDBJ whole genome shotgun (WGS) entry which is preliminary data.</text>
</comment>
<evidence type="ECO:0000256" key="1">
    <source>
        <dbReference type="SAM" id="MobiDB-lite"/>
    </source>
</evidence>
<proteinExistence type="predicted"/>
<gene>
    <name evidence="2" type="ORF">EHYA_06814</name>
</gene>
<dbReference type="EMBL" id="BIFH01000031">
    <property type="protein sequence ID" value="GCD99102.1"/>
    <property type="molecule type" value="Genomic_DNA"/>
</dbReference>
<organism evidence="2 3">
    <name type="scientific">Embleya hyalina</name>
    <dbReference type="NCBI Taxonomy" id="516124"/>
    <lineage>
        <taxon>Bacteria</taxon>
        <taxon>Bacillati</taxon>
        <taxon>Actinomycetota</taxon>
        <taxon>Actinomycetes</taxon>
        <taxon>Kitasatosporales</taxon>
        <taxon>Streptomycetaceae</taxon>
        <taxon>Embleya</taxon>
    </lineage>
</organism>
<dbReference type="Proteomes" id="UP000286931">
    <property type="component" value="Unassembled WGS sequence"/>
</dbReference>
<keyword evidence="3" id="KW-1185">Reference proteome</keyword>
<reference evidence="2 3" key="1">
    <citation type="submission" date="2018-12" db="EMBL/GenBank/DDBJ databases">
        <title>Draft genome sequence of Embleya hyalina NBRC 13850T.</title>
        <authorList>
            <person name="Komaki H."/>
            <person name="Hosoyama A."/>
            <person name="Kimura A."/>
            <person name="Ichikawa N."/>
            <person name="Tamura T."/>
        </authorList>
    </citation>
    <scope>NUCLEOTIDE SEQUENCE [LARGE SCALE GENOMIC DNA]</scope>
    <source>
        <strain evidence="2 3">NBRC 13850</strain>
    </source>
</reference>
<feature type="region of interest" description="Disordered" evidence="1">
    <location>
        <begin position="1"/>
        <end position="40"/>
    </location>
</feature>
<evidence type="ECO:0000313" key="2">
    <source>
        <dbReference type="EMBL" id="GCD99102.1"/>
    </source>
</evidence>
<feature type="compositionally biased region" description="Basic and acidic residues" evidence="1">
    <location>
        <begin position="1"/>
        <end position="14"/>
    </location>
</feature>
<accession>A0A401YWV3</accession>
<evidence type="ECO:0000313" key="3">
    <source>
        <dbReference type="Proteomes" id="UP000286931"/>
    </source>
</evidence>